<dbReference type="Pfam" id="PF00109">
    <property type="entry name" value="ketoacyl-synt"/>
    <property type="match status" value="1"/>
</dbReference>
<evidence type="ECO:0000313" key="3">
    <source>
        <dbReference type="EMBL" id="MFD0900338.1"/>
    </source>
</evidence>
<proteinExistence type="predicted"/>
<dbReference type="EMBL" id="JBHTJA010000010">
    <property type="protein sequence ID" value="MFD0900338.1"/>
    <property type="molecule type" value="Genomic_DNA"/>
</dbReference>
<evidence type="ECO:0000256" key="1">
    <source>
        <dbReference type="SAM" id="MobiDB-lite"/>
    </source>
</evidence>
<dbReference type="RefSeq" id="WP_378297309.1">
    <property type="nucleotide sequence ID" value="NZ_JBHTJA010000010.1"/>
</dbReference>
<sequence length="323" mass="31613">MPGKDGAAAPVAAAAWSVYLPGTRPAAEVARWLGPLKGGWGEAESPPPENAAAVLGRKGLLSREPATRLALCAVHRALGLPPGRRPAPVPAPRTAVVACGNLGNAATVSDVARTVAAEGGRGVSVLDAPNVSGNVLAGTVALWFGFGGPNLMVCSGAAAGLDGLVLAARLLRAGRADKVVLVGAEPADEDAAALHAAGRERPLRAGAACLVLVPAGTAPPGGVLIEPRTGPEPTGPEPTGPEPTGPASAGPARGPRPDAVTVGPGGFDPAVHWGDAYGAGGVVSLALAAHLAADESVPAVEVRHEAPGSRSARVVPAAGEAPS</sequence>
<dbReference type="InterPro" id="IPR016039">
    <property type="entry name" value="Thiolase-like"/>
</dbReference>
<feature type="region of interest" description="Disordered" evidence="1">
    <location>
        <begin position="220"/>
        <end position="260"/>
    </location>
</feature>
<dbReference type="Gene3D" id="3.40.47.10">
    <property type="match status" value="1"/>
</dbReference>
<feature type="domain" description="Beta-ketoacyl synthase-like N-terminal" evidence="2">
    <location>
        <begin position="64"/>
        <end position="185"/>
    </location>
</feature>
<evidence type="ECO:0000259" key="2">
    <source>
        <dbReference type="Pfam" id="PF00109"/>
    </source>
</evidence>
<evidence type="ECO:0000313" key="4">
    <source>
        <dbReference type="Proteomes" id="UP001596972"/>
    </source>
</evidence>
<accession>A0ABW3EJ38</accession>
<keyword evidence="4" id="KW-1185">Reference proteome</keyword>
<comment type="caution">
    <text evidence="3">The sequence shown here is derived from an EMBL/GenBank/DDBJ whole genome shotgun (WGS) entry which is preliminary data.</text>
</comment>
<organism evidence="3 4">
    <name type="scientific">Actinomadura sediminis</name>
    <dbReference type="NCBI Taxonomy" id="1038904"/>
    <lineage>
        <taxon>Bacteria</taxon>
        <taxon>Bacillati</taxon>
        <taxon>Actinomycetota</taxon>
        <taxon>Actinomycetes</taxon>
        <taxon>Streptosporangiales</taxon>
        <taxon>Thermomonosporaceae</taxon>
        <taxon>Actinomadura</taxon>
    </lineage>
</organism>
<reference evidence="4" key="1">
    <citation type="journal article" date="2019" name="Int. J. Syst. Evol. Microbiol.">
        <title>The Global Catalogue of Microorganisms (GCM) 10K type strain sequencing project: providing services to taxonomists for standard genome sequencing and annotation.</title>
        <authorList>
            <consortium name="The Broad Institute Genomics Platform"/>
            <consortium name="The Broad Institute Genome Sequencing Center for Infectious Disease"/>
            <person name="Wu L."/>
            <person name="Ma J."/>
        </authorList>
    </citation>
    <scope>NUCLEOTIDE SEQUENCE [LARGE SCALE GENOMIC DNA]</scope>
    <source>
        <strain evidence="4">JCM 31202</strain>
    </source>
</reference>
<dbReference type="SUPFAM" id="SSF53901">
    <property type="entry name" value="Thiolase-like"/>
    <property type="match status" value="1"/>
</dbReference>
<protein>
    <submittedName>
        <fullName evidence="3">Beta-ketoacyl synthase N-terminal-like domain-containing protein</fullName>
    </submittedName>
</protein>
<name>A0ABW3EJ38_9ACTN</name>
<dbReference type="InterPro" id="IPR014030">
    <property type="entry name" value="Ketoacyl_synth_N"/>
</dbReference>
<feature type="compositionally biased region" description="Pro residues" evidence="1">
    <location>
        <begin position="233"/>
        <end position="244"/>
    </location>
</feature>
<feature type="region of interest" description="Disordered" evidence="1">
    <location>
        <begin position="302"/>
        <end position="323"/>
    </location>
</feature>
<dbReference type="Proteomes" id="UP001596972">
    <property type="component" value="Unassembled WGS sequence"/>
</dbReference>
<gene>
    <name evidence="3" type="ORF">ACFQ11_08040</name>
</gene>